<sequence>MVQQEFRSLSKEHNIRDGGPEIHEDSPCRGEDPDDSKQDGTSTEESQRRSAGKLQNRAQGQKGKRGPWLPVVEEFPPLPCPAQPWNGRVCQGPAAVWPPPPAPNNAGGTQNVKEIQDFLRKVLLKPGQEGIPPNRQVFIQGQPIPKGTVQTERPDLLCMLTEKSAIPEAQTRPCQPHTAGVNHDPNADGLRADLHSFGTTDDGAKRPAGPRDDVKRHPCLERTTRPENVMTDNHPKRNSRDFKSVPPRGAAEPGGHLRNTALPGPRAIGAPPADKCQTRPVRPPPGFQPLQRVLSSACSRSLPLFTLETAAVVRAVPDRARALNLRIRYAARAARLLPRGDAAANRRARTTQPHSDQRLRGQGF</sequence>
<evidence type="ECO:0000313" key="3">
    <source>
        <dbReference type="Proteomes" id="UP001152622"/>
    </source>
</evidence>
<keyword evidence="3" id="KW-1185">Reference proteome</keyword>
<feature type="region of interest" description="Disordered" evidence="1">
    <location>
        <begin position="170"/>
        <end position="288"/>
    </location>
</feature>
<feature type="region of interest" description="Disordered" evidence="1">
    <location>
        <begin position="1"/>
        <end position="70"/>
    </location>
</feature>
<feature type="compositionally biased region" description="Basic and acidic residues" evidence="1">
    <location>
        <begin position="8"/>
        <end position="38"/>
    </location>
</feature>
<protein>
    <submittedName>
        <fullName evidence="2">Uncharacterized protein</fullName>
    </submittedName>
</protein>
<feature type="region of interest" description="Disordered" evidence="1">
    <location>
        <begin position="341"/>
        <end position="364"/>
    </location>
</feature>
<organism evidence="2 3">
    <name type="scientific">Synaphobranchus kaupii</name>
    <name type="common">Kaup's arrowtooth eel</name>
    <dbReference type="NCBI Taxonomy" id="118154"/>
    <lineage>
        <taxon>Eukaryota</taxon>
        <taxon>Metazoa</taxon>
        <taxon>Chordata</taxon>
        <taxon>Craniata</taxon>
        <taxon>Vertebrata</taxon>
        <taxon>Euteleostomi</taxon>
        <taxon>Actinopterygii</taxon>
        <taxon>Neopterygii</taxon>
        <taxon>Teleostei</taxon>
        <taxon>Anguilliformes</taxon>
        <taxon>Synaphobranchidae</taxon>
        <taxon>Synaphobranchus</taxon>
    </lineage>
</organism>
<reference evidence="2" key="1">
    <citation type="journal article" date="2023" name="Science">
        <title>Genome structures resolve the early diversification of teleost fishes.</title>
        <authorList>
            <person name="Parey E."/>
            <person name="Louis A."/>
            <person name="Montfort J."/>
            <person name="Bouchez O."/>
            <person name="Roques C."/>
            <person name="Iampietro C."/>
            <person name="Lluch J."/>
            <person name="Castinel A."/>
            <person name="Donnadieu C."/>
            <person name="Desvignes T."/>
            <person name="Floi Bucao C."/>
            <person name="Jouanno E."/>
            <person name="Wen M."/>
            <person name="Mejri S."/>
            <person name="Dirks R."/>
            <person name="Jansen H."/>
            <person name="Henkel C."/>
            <person name="Chen W.J."/>
            <person name="Zahm M."/>
            <person name="Cabau C."/>
            <person name="Klopp C."/>
            <person name="Thompson A.W."/>
            <person name="Robinson-Rechavi M."/>
            <person name="Braasch I."/>
            <person name="Lecointre G."/>
            <person name="Bobe J."/>
            <person name="Postlethwait J.H."/>
            <person name="Berthelot C."/>
            <person name="Roest Crollius H."/>
            <person name="Guiguen Y."/>
        </authorList>
    </citation>
    <scope>NUCLEOTIDE SEQUENCE</scope>
    <source>
        <strain evidence="2">WJC10195</strain>
    </source>
</reference>
<feature type="compositionally biased region" description="Basic and acidic residues" evidence="1">
    <location>
        <begin position="355"/>
        <end position="364"/>
    </location>
</feature>
<evidence type="ECO:0000313" key="2">
    <source>
        <dbReference type="EMBL" id="KAJ8334658.1"/>
    </source>
</evidence>
<dbReference type="AlphaFoldDB" id="A0A9Q1E9G9"/>
<name>A0A9Q1E9G9_SYNKA</name>
<accession>A0A9Q1E9G9</accession>
<evidence type="ECO:0000256" key="1">
    <source>
        <dbReference type="SAM" id="MobiDB-lite"/>
    </source>
</evidence>
<gene>
    <name evidence="2" type="ORF">SKAU_G00402970</name>
</gene>
<feature type="compositionally biased region" description="Basic and acidic residues" evidence="1">
    <location>
        <begin position="202"/>
        <end position="225"/>
    </location>
</feature>
<comment type="caution">
    <text evidence="2">The sequence shown here is derived from an EMBL/GenBank/DDBJ whole genome shotgun (WGS) entry which is preliminary data.</text>
</comment>
<proteinExistence type="predicted"/>
<dbReference type="EMBL" id="JAINUF010000021">
    <property type="protein sequence ID" value="KAJ8334658.1"/>
    <property type="molecule type" value="Genomic_DNA"/>
</dbReference>
<feature type="compositionally biased region" description="Basic and acidic residues" evidence="1">
    <location>
        <begin position="233"/>
        <end position="243"/>
    </location>
</feature>
<dbReference type="Proteomes" id="UP001152622">
    <property type="component" value="Chromosome 21"/>
</dbReference>